<dbReference type="AlphaFoldDB" id="A0AAQ1G9H7"/>
<keyword evidence="3" id="KW-1185">Reference proteome</keyword>
<dbReference type="EMBL" id="FNVE01000009">
    <property type="protein sequence ID" value="SEG53861.1"/>
    <property type="molecule type" value="Genomic_DNA"/>
</dbReference>
<dbReference type="Proteomes" id="UP000243518">
    <property type="component" value="Unassembled WGS sequence"/>
</dbReference>
<gene>
    <name evidence="2" type="ORF">SAMN05216586_10943</name>
</gene>
<reference evidence="2 3" key="1">
    <citation type="submission" date="2016-10" db="EMBL/GenBank/DDBJ databases">
        <authorList>
            <person name="Varghese N."/>
            <person name="Submissions S."/>
        </authorList>
    </citation>
    <scope>NUCLEOTIDE SEQUENCE [LARGE SCALE GENOMIC DNA]</scope>
    <source>
        <strain evidence="2 3">CECT 8317</strain>
    </source>
</reference>
<evidence type="ECO:0000313" key="3">
    <source>
        <dbReference type="Proteomes" id="UP000243518"/>
    </source>
</evidence>
<organism evidence="2 3">
    <name type="scientific">Halopseudomonas aestusnigri</name>
    <dbReference type="NCBI Taxonomy" id="857252"/>
    <lineage>
        <taxon>Bacteria</taxon>
        <taxon>Pseudomonadati</taxon>
        <taxon>Pseudomonadota</taxon>
        <taxon>Gammaproteobacteria</taxon>
        <taxon>Pseudomonadales</taxon>
        <taxon>Pseudomonadaceae</taxon>
        <taxon>Halopseudomonas</taxon>
    </lineage>
</organism>
<name>A0AAQ1G9H7_9GAMM</name>
<dbReference type="InterPro" id="IPR054232">
    <property type="entry name" value="DUF6957"/>
</dbReference>
<evidence type="ECO:0000313" key="2">
    <source>
        <dbReference type="EMBL" id="SEG53861.1"/>
    </source>
</evidence>
<protein>
    <recommendedName>
        <fullName evidence="1">DUF6957 domain-containing protein</fullName>
    </recommendedName>
</protein>
<accession>A0AAQ1G9H7</accession>
<sequence>MDLTKAIETLLHGPGEPMAGSMMTNDEALEYSRATFNGAPFCLVRNWIWVELEVSEGRRDDLAAMQLHPVVLYAHSIVYDSSRRWDVGDFVRTTLLHEFTDGFVFRTKNTHYVLLGDGLCKQAHPKTLALNH</sequence>
<feature type="domain" description="DUF6957" evidence="1">
    <location>
        <begin position="20"/>
        <end position="127"/>
    </location>
</feature>
<comment type="caution">
    <text evidence="2">The sequence shown here is derived from an EMBL/GenBank/DDBJ whole genome shotgun (WGS) entry which is preliminary data.</text>
</comment>
<proteinExistence type="predicted"/>
<evidence type="ECO:0000259" key="1">
    <source>
        <dbReference type="Pfam" id="PF22275"/>
    </source>
</evidence>
<dbReference type="Pfam" id="PF22275">
    <property type="entry name" value="DUF6957"/>
    <property type="match status" value="1"/>
</dbReference>